<organism evidence="4 5">
    <name type="scientific">Lutispora thermophila DSM 19022</name>
    <dbReference type="NCBI Taxonomy" id="1122184"/>
    <lineage>
        <taxon>Bacteria</taxon>
        <taxon>Bacillati</taxon>
        <taxon>Bacillota</taxon>
        <taxon>Clostridia</taxon>
        <taxon>Lutisporales</taxon>
        <taxon>Lutisporaceae</taxon>
        <taxon>Lutispora</taxon>
    </lineage>
</organism>
<keyword evidence="1" id="KW-0808">Transferase</keyword>
<dbReference type="Pfam" id="PF00583">
    <property type="entry name" value="Acetyltransf_1"/>
    <property type="match status" value="1"/>
</dbReference>
<keyword evidence="2" id="KW-0012">Acyltransferase</keyword>
<evidence type="ECO:0000313" key="5">
    <source>
        <dbReference type="Proteomes" id="UP000184442"/>
    </source>
</evidence>
<dbReference type="Proteomes" id="UP000184442">
    <property type="component" value="Unassembled WGS sequence"/>
</dbReference>
<feature type="domain" description="N-acetyltransferase" evidence="3">
    <location>
        <begin position="151"/>
        <end position="302"/>
    </location>
</feature>
<evidence type="ECO:0000259" key="3">
    <source>
        <dbReference type="PROSITE" id="PS51186"/>
    </source>
</evidence>
<dbReference type="AlphaFoldDB" id="A0A1M6H280"/>
<evidence type="ECO:0000313" key="4">
    <source>
        <dbReference type="EMBL" id="SHJ16333.1"/>
    </source>
</evidence>
<dbReference type="SUPFAM" id="SSF55729">
    <property type="entry name" value="Acyl-CoA N-acyltransferases (Nat)"/>
    <property type="match status" value="1"/>
</dbReference>
<dbReference type="InterPro" id="IPR050680">
    <property type="entry name" value="YpeA/RimI_acetyltransf"/>
</dbReference>
<accession>A0A1M6H280</accession>
<sequence length="302" mass="35479">MRIEVLENDRLEDFIKYCKMHKMEIDDSFLYDEDLRNFRPDDENPTYVAIDEDNKIKAVASLIVDEYNRRGKKGRFRIFHSEIQNVEYYDMLFKAILKHAEGLDKLNVFVPLLNKELMEMMETLSFDIERHIYLLIREDFEVTEYELPEGYEIKAFRRGKDEEAWCEVRNSAFANLKGNETHVTPEQVCKMVYADEYIEGGLMILYHNEKPIGVVRGSKDEHEGMPIMNIGPLAIMPQYQGRGLGRNLLRASIKFAKDNGYDRTILCVNADNERAKALYIQEGFNQIEGVACYKYDLTQERY</sequence>
<evidence type="ECO:0000256" key="1">
    <source>
        <dbReference type="ARBA" id="ARBA00022679"/>
    </source>
</evidence>
<dbReference type="STRING" id="1122184.SAMN02745176_02617"/>
<dbReference type="PANTHER" id="PTHR43420">
    <property type="entry name" value="ACETYLTRANSFERASE"/>
    <property type="match status" value="1"/>
</dbReference>
<dbReference type="InterPro" id="IPR000182">
    <property type="entry name" value="GNAT_dom"/>
</dbReference>
<dbReference type="EMBL" id="FQZS01000018">
    <property type="protein sequence ID" value="SHJ16333.1"/>
    <property type="molecule type" value="Genomic_DNA"/>
</dbReference>
<gene>
    <name evidence="4" type="ORF">SAMN02745176_02617</name>
</gene>
<dbReference type="OrthoDB" id="1910906at2"/>
<keyword evidence="5" id="KW-1185">Reference proteome</keyword>
<protein>
    <submittedName>
        <fullName evidence="4">Mycothiol synthase</fullName>
    </submittedName>
</protein>
<dbReference type="InterPro" id="IPR016181">
    <property type="entry name" value="Acyl_CoA_acyltransferase"/>
</dbReference>
<dbReference type="GO" id="GO:0016747">
    <property type="term" value="F:acyltransferase activity, transferring groups other than amino-acyl groups"/>
    <property type="evidence" value="ECO:0007669"/>
    <property type="project" value="InterPro"/>
</dbReference>
<dbReference type="Gene3D" id="3.40.630.30">
    <property type="match status" value="1"/>
</dbReference>
<reference evidence="4 5" key="1">
    <citation type="submission" date="2016-11" db="EMBL/GenBank/DDBJ databases">
        <authorList>
            <person name="Jaros S."/>
            <person name="Januszkiewicz K."/>
            <person name="Wedrychowicz H."/>
        </authorList>
    </citation>
    <scope>NUCLEOTIDE SEQUENCE [LARGE SCALE GENOMIC DNA]</scope>
    <source>
        <strain evidence="4 5">DSM 19022</strain>
    </source>
</reference>
<dbReference type="PROSITE" id="PS51186">
    <property type="entry name" value="GNAT"/>
    <property type="match status" value="1"/>
</dbReference>
<dbReference type="CDD" id="cd04301">
    <property type="entry name" value="NAT_SF"/>
    <property type="match status" value="1"/>
</dbReference>
<name>A0A1M6H280_9FIRM</name>
<proteinExistence type="predicted"/>
<evidence type="ECO:0000256" key="2">
    <source>
        <dbReference type="ARBA" id="ARBA00023315"/>
    </source>
</evidence>
<dbReference type="RefSeq" id="WP_073026623.1">
    <property type="nucleotide sequence ID" value="NZ_FQZS01000018.1"/>
</dbReference>